<proteinExistence type="predicted"/>
<accession>A0A4P7N3Q9</accession>
<dbReference type="VEuPathDB" id="FungiDB:M_BR32_EuGene_00091051"/>
<gene>
    <name evidence="1" type="ORF">PoMZ_10254</name>
</gene>
<dbReference type="AlphaFoldDB" id="A0A4P7N3Q9"/>
<evidence type="ECO:0000313" key="1">
    <source>
        <dbReference type="EMBL" id="QBZ54554.1"/>
    </source>
</evidence>
<dbReference type="Proteomes" id="UP000294847">
    <property type="component" value="Chromosome 1"/>
</dbReference>
<reference evidence="1 2" key="1">
    <citation type="journal article" date="2019" name="Mol. Biol. Evol.">
        <title>Blast fungal genomes show frequent chromosomal changes, gene gains and losses, and effector gene turnover.</title>
        <authorList>
            <person name="Gomez Luciano L.B."/>
            <person name="Jason Tsai I."/>
            <person name="Chuma I."/>
            <person name="Tosa Y."/>
            <person name="Chen Y.H."/>
            <person name="Li J.Y."/>
            <person name="Li M.Y."/>
            <person name="Jade Lu M.Y."/>
            <person name="Nakayashiki H."/>
            <person name="Li W.H."/>
        </authorList>
    </citation>
    <scope>NUCLEOTIDE SEQUENCE [LARGE SCALE GENOMIC DNA]</scope>
    <source>
        <strain evidence="1">MZ5-1-6</strain>
    </source>
</reference>
<organism evidence="1 2">
    <name type="scientific">Pyricularia oryzae</name>
    <name type="common">Rice blast fungus</name>
    <name type="synonym">Magnaporthe oryzae</name>
    <dbReference type="NCBI Taxonomy" id="318829"/>
    <lineage>
        <taxon>Eukaryota</taxon>
        <taxon>Fungi</taxon>
        <taxon>Dikarya</taxon>
        <taxon>Ascomycota</taxon>
        <taxon>Pezizomycotina</taxon>
        <taxon>Sordariomycetes</taxon>
        <taxon>Sordariomycetidae</taxon>
        <taxon>Magnaporthales</taxon>
        <taxon>Pyriculariaceae</taxon>
        <taxon>Pyricularia</taxon>
    </lineage>
</organism>
<dbReference type="EMBL" id="CP034204">
    <property type="protein sequence ID" value="QBZ54554.1"/>
    <property type="molecule type" value="Genomic_DNA"/>
</dbReference>
<name>A0A4P7N3Q9_PYROR</name>
<evidence type="ECO:0000313" key="2">
    <source>
        <dbReference type="Proteomes" id="UP000294847"/>
    </source>
</evidence>
<protein>
    <submittedName>
        <fullName evidence="1">Uncharacterized protein</fullName>
    </submittedName>
</protein>
<sequence>MAFNKIAMVPCGRPERQEAEEGSIDLQLQATRERLAHHLCGVVMIIRTLVKQTNPFQGGNHFRAKPPSGKCRERREDE</sequence>